<keyword evidence="3" id="KW-1185">Reference proteome</keyword>
<dbReference type="GeneID" id="92010053"/>
<evidence type="ECO:0000313" key="2">
    <source>
        <dbReference type="EMBL" id="KAL0258475.1"/>
    </source>
</evidence>
<reference evidence="2 3" key="1">
    <citation type="submission" date="2024-02" db="EMBL/GenBank/DDBJ databases">
        <title>De novo assembly and annotation of 12 fungi associated with fruit tree decline syndrome in Ontario, Canada.</title>
        <authorList>
            <person name="Sulman M."/>
            <person name="Ellouze W."/>
            <person name="Ilyukhin E."/>
        </authorList>
    </citation>
    <scope>NUCLEOTIDE SEQUENCE [LARGE SCALE GENOMIC DNA]</scope>
    <source>
        <strain evidence="2 3">FDS-637</strain>
    </source>
</reference>
<accession>A0ABR3CCW7</accession>
<proteinExistence type="predicted"/>
<dbReference type="Proteomes" id="UP001430584">
    <property type="component" value="Unassembled WGS sequence"/>
</dbReference>
<protein>
    <submittedName>
        <fullName evidence="2">Uncharacterized protein</fullName>
    </submittedName>
</protein>
<keyword evidence="1" id="KW-1133">Transmembrane helix</keyword>
<name>A0ABR3CCW7_9PEZI</name>
<evidence type="ECO:0000313" key="3">
    <source>
        <dbReference type="Proteomes" id="UP001430584"/>
    </source>
</evidence>
<keyword evidence="1" id="KW-0472">Membrane</keyword>
<dbReference type="RefSeq" id="XP_066631504.1">
    <property type="nucleotide sequence ID" value="XM_066777409.1"/>
</dbReference>
<dbReference type="EMBL" id="JAJVCZ030000006">
    <property type="protein sequence ID" value="KAL0258475.1"/>
    <property type="molecule type" value="Genomic_DNA"/>
</dbReference>
<feature type="transmembrane region" description="Helical" evidence="1">
    <location>
        <begin position="6"/>
        <end position="29"/>
    </location>
</feature>
<sequence>MELTGNEIFIAIFLGFVAILILAMVLIYFRKKHLKKVNETLRAKRAAMEEA</sequence>
<evidence type="ECO:0000256" key="1">
    <source>
        <dbReference type="SAM" id="Phobius"/>
    </source>
</evidence>
<keyword evidence="1" id="KW-0812">Transmembrane</keyword>
<comment type="caution">
    <text evidence="2">The sequence shown here is derived from an EMBL/GenBank/DDBJ whole genome shotgun (WGS) entry which is preliminary data.</text>
</comment>
<organism evidence="2 3">
    <name type="scientific">Diplodia seriata</name>
    <dbReference type="NCBI Taxonomy" id="420778"/>
    <lineage>
        <taxon>Eukaryota</taxon>
        <taxon>Fungi</taxon>
        <taxon>Dikarya</taxon>
        <taxon>Ascomycota</taxon>
        <taxon>Pezizomycotina</taxon>
        <taxon>Dothideomycetes</taxon>
        <taxon>Dothideomycetes incertae sedis</taxon>
        <taxon>Botryosphaeriales</taxon>
        <taxon>Botryosphaeriaceae</taxon>
        <taxon>Diplodia</taxon>
    </lineage>
</organism>
<dbReference type="NCBIfam" id="TIGR01167">
    <property type="entry name" value="LPXTG_anchor"/>
    <property type="match status" value="1"/>
</dbReference>
<gene>
    <name evidence="2" type="ORF">SLS55_005968</name>
</gene>